<dbReference type="Proteomes" id="UP000663854">
    <property type="component" value="Unassembled WGS sequence"/>
</dbReference>
<feature type="signal peptide" evidence="1">
    <location>
        <begin position="1"/>
        <end position="21"/>
    </location>
</feature>
<dbReference type="Proteomes" id="UP000663836">
    <property type="component" value="Unassembled WGS sequence"/>
</dbReference>
<evidence type="ECO:0000313" key="5">
    <source>
        <dbReference type="EMBL" id="CAF0807146.1"/>
    </source>
</evidence>
<evidence type="ECO:0000313" key="9">
    <source>
        <dbReference type="EMBL" id="CAF3798531.1"/>
    </source>
</evidence>
<comment type="caution">
    <text evidence="4">The sequence shown here is derived from an EMBL/GenBank/DDBJ whole genome shotgun (WGS) entry which is preliminary data.</text>
</comment>
<evidence type="ECO:0000313" key="2">
    <source>
        <dbReference type="EMBL" id="CAF0735757.1"/>
    </source>
</evidence>
<dbReference type="Proteomes" id="UP000663823">
    <property type="component" value="Unassembled WGS sequence"/>
</dbReference>
<feature type="chain" id="PRO_5035597513" evidence="1">
    <location>
        <begin position="22"/>
        <end position="175"/>
    </location>
</feature>
<name>A0A813RXJ0_9BILA</name>
<dbReference type="EMBL" id="CAJOBD010000024">
    <property type="protein sequence ID" value="CAF3540157.1"/>
    <property type="molecule type" value="Genomic_DNA"/>
</dbReference>
<evidence type="ECO:0000313" key="10">
    <source>
        <dbReference type="Proteomes" id="UP000663864"/>
    </source>
</evidence>
<dbReference type="EMBL" id="CAJNOT010000030">
    <property type="protein sequence ID" value="CAF0787227.1"/>
    <property type="molecule type" value="Genomic_DNA"/>
</dbReference>
<dbReference type="EMBL" id="CAJOBE010002090">
    <property type="protein sequence ID" value="CAF3798531.1"/>
    <property type="molecule type" value="Genomic_DNA"/>
</dbReference>
<dbReference type="OrthoDB" id="9991193at2759"/>
<keyword evidence="1" id="KW-0732">Signal</keyword>
<gene>
    <name evidence="9" type="ORF">FNK824_LOCUS14862</name>
    <name evidence="8" type="ORF">JBS370_LOCUS816</name>
    <name evidence="6" type="ORF">JXQ802_LOCUS4999</name>
    <name evidence="7" type="ORF">OTI717_LOCUS1696</name>
    <name evidence="2" type="ORF">PYM288_LOCUS1253</name>
    <name evidence="3" type="ORF">RFH988_LOCUS1720</name>
    <name evidence="5" type="ORF">SEV965_LOCUS933</name>
    <name evidence="4" type="ORF">ZHD862_LOCUS1714</name>
</gene>
<evidence type="ECO:0000313" key="11">
    <source>
        <dbReference type="Proteomes" id="UP000663870"/>
    </source>
</evidence>
<dbReference type="Proteomes" id="UP000663889">
    <property type="component" value="Unassembled WGS sequence"/>
</dbReference>
<proteinExistence type="predicted"/>
<reference evidence="4" key="1">
    <citation type="submission" date="2021-02" db="EMBL/GenBank/DDBJ databases">
        <authorList>
            <person name="Nowell W R."/>
        </authorList>
    </citation>
    <scope>NUCLEOTIDE SEQUENCE</scope>
</reference>
<evidence type="ECO:0000313" key="3">
    <source>
        <dbReference type="EMBL" id="CAF0758827.1"/>
    </source>
</evidence>
<evidence type="ECO:0000313" key="6">
    <source>
        <dbReference type="EMBL" id="CAF0816894.1"/>
    </source>
</evidence>
<evidence type="ECO:0000313" key="4">
    <source>
        <dbReference type="EMBL" id="CAF0787227.1"/>
    </source>
</evidence>
<sequence length="175" mass="20711">MFKTIIIIQYILIFLVKLNHGRSHKIEESSSSPAAIFIKPKANVMRQVNPLKLLFTVVHIPHSSRYSIEWNLPFLKTMLLESSYVTDEDKAYFITKFIKHLNDYANWSEEKHYELERFTEKYFNIYKSPDMFLPFIDCPALTYGLMDEMINELQPNVDEHKRAAMRAKAVERLCE</sequence>
<dbReference type="EMBL" id="CAJNOH010000006">
    <property type="protein sequence ID" value="CAF0735757.1"/>
    <property type="molecule type" value="Genomic_DNA"/>
</dbReference>
<dbReference type="AlphaFoldDB" id="A0A813RXJ0"/>
<protein>
    <submittedName>
        <fullName evidence="4">Uncharacterized protein</fullName>
    </submittedName>
</protein>
<dbReference type="EMBL" id="CAJNOU010000016">
    <property type="protein sequence ID" value="CAF0807146.1"/>
    <property type="molecule type" value="Genomic_DNA"/>
</dbReference>
<dbReference type="EMBL" id="CAJNOL010000072">
    <property type="protein sequence ID" value="CAF0816894.1"/>
    <property type="molecule type" value="Genomic_DNA"/>
</dbReference>
<dbReference type="Proteomes" id="UP000663882">
    <property type="component" value="Unassembled WGS sequence"/>
</dbReference>
<evidence type="ECO:0000256" key="1">
    <source>
        <dbReference type="SAM" id="SignalP"/>
    </source>
</evidence>
<dbReference type="Proteomes" id="UP000663870">
    <property type="component" value="Unassembled WGS sequence"/>
</dbReference>
<evidence type="ECO:0000313" key="8">
    <source>
        <dbReference type="EMBL" id="CAF3540157.1"/>
    </source>
</evidence>
<keyword evidence="11" id="KW-1185">Reference proteome</keyword>
<accession>A0A813RXJ0</accession>
<evidence type="ECO:0000313" key="7">
    <source>
        <dbReference type="EMBL" id="CAF3500811.1"/>
    </source>
</evidence>
<dbReference type="Proteomes" id="UP000663864">
    <property type="component" value="Unassembled WGS sequence"/>
</dbReference>
<dbReference type="Proteomes" id="UP000663874">
    <property type="component" value="Unassembled WGS sequence"/>
</dbReference>
<dbReference type="EMBL" id="CAJNOO010000033">
    <property type="protein sequence ID" value="CAF0758827.1"/>
    <property type="molecule type" value="Genomic_DNA"/>
</dbReference>
<organism evidence="4 10">
    <name type="scientific">Rotaria sordida</name>
    <dbReference type="NCBI Taxonomy" id="392033"/>
    <lineage>
        <taxon>Eukaryota</taxon>
        <taxon>Metazoa</taxon>
        <taxon>Spiralia</taxon>
        <taxon>Gnathifera</taxon>
        <taxon>Rotifera</taxon>
        <taxon>Eurotatoria</taxon>
        <taxon>Bdelloidea</taxon>
        <taxon>Philodinida</taxon>
        <taxon>Philodinidae</taxon>
        <taxon>Rotaria</taxon>
    </lineage>
</organism>
<dbReference type="EMBL" id="CAJOAX010000075">
    <property type="protein sequence ID" value="CAF3500811.1"/>
    <property type="molecule type" value="Genomic_DNA"/>
</dbReference>